<keyword evidence="14" id="KW-1185">Reference proteome</keyword>
<comment type="caution">
    <text evidence="13">The sequence shown here is derived from an EMBL/GenBank/DDBJ whole genome shotgun (WGS) entry which is preliminary data.</text>
</comment>
<evidence type="ECO:0000256" key="11">
    <source>
        <dbReference type="SAM" id="MobiDB-lite"/>
    </source>
</evidence>
<dbReference type="GO" id="GO:0003677">
    <property type="term" value="F:DNA binding"/>
    <property type="evidence" value="ECO:0007669"/>
    <property type="project" value="UniProtKB-KW"/>
</dbReference>
<proteinExistence type="inferred from homology"/>
<dbReference type="GO" id="GO:0008270">
    <property type="term" value="F:zinc ion binding"/>
    <property type="evidence" value="ECO:0007669"/>
    <property type="project" value="UniProtKB-KW"/>
</dbReference>
<feature type="compositionally biased region" description="Low complexity" evidence="11">
    <location>
        <begin position="354"/>
        <end position="365"/>
    </location>
</feature>
<evidence type="ECO:0000256" key="5">
    <source>
        <dbReference type="ARBA" id="ARBA00022771"/>
    </source>
</evidence>
<feature type="region of interest" description="Disordered" evidence="11">
    <location>
        <begin position="84"/>
        <end position="105"/>
    </location>
</feature>
<reference evidence="13 14" key="1">
    <citation type="submission" date="2024-06" db="EMBL/GenBank/DDBJ databases">
        <authorList>
            <person name="Pan Q."/>
            <person name="Wen M."/>
            <person name="Jouanno E."/>
            <person name="Zahm M."/>
            <person name="Klopp C."/>
            <person name="Cabau C."/>
            <person name="Louis A."/>
            <person name="Berthelot C."/>
            <person name="Parey E."/>
            <person name="Roest Crollius H."/>
            <person name="Montfort J."/>
            <person name="Robinson-Rechavi M."/>
            <person name="Bouchez O."/>
            <person name="Lampietro C."/>
            <person name="Lopez Roques C."/>
            <person name="Donnadieu C."/>
            <person name="Postlethwait J."/>
            <person name="Bobe J."/>
            <person name="Verreycken H."/>
            <person name="Guiguen Y."/>
        </authorList>
    </citation>
    <scope>NUCLEOTIDE SEQUENCE [LARGE SCALE GENOMIC DNA]</scope>
    <source>
        <strain evidence="13">Up_M1</strain>
        <tissue evidence="13">Testis</tissue>
    </source>
</reference>
<dbReference type="FunFam" id="3.30.160.60:FF:000188">
    <property type="entry name" value="Zinc finger protein 787"/>
    <property type="match status" value="1"/>
</dbReference>
<feature type="domain" description="C2H2-type" evidence="12">
    <location>
        <begin position="174"/>
        <end position="201"/>
    </location>
</feature>
<dbReference type="SUPFAM" id="SSF57667">
    <property type="entry name" value="beta-beta-alpha zinc fingers"/>
    <property type="match status" value="1"/>
</dbReference>
<dbReference type="GO" id="GO:0005634">
    <property type="term" value="C:nucleus"/>
    <property type="evidence" value="ECO:0007669"/>
    <property type="project" value="UniProtKB-SubCell"/>
</dbReference>
<sequence>MPGKRETLLEEIEKNLHHLTEDNLVYLCERCGIDVSKVKGKNRRSLRRKIMEEMWENADSEKSEEQGISWLLRLKNNIRKTLDESGVVPGIPSQSDEEGDDGHVTTDCEEWDVEDEDWFPSNGLEAESSDKNGDEDSDSVSSKSNGDASNSPSLRGRGLSSSKSPVLKGILRAHSCGVCQKTFMKSGDLKRHQRIHTGNLKGLDFMLTASQNNMGEAREALMEEIEESLHPMTRNNLRYLCERCGVDVSEVDGKNRRFLRRKIMEEMWENADSDQSEEQGMSWLLRLKEDIDKIHNVSVVAPVIPSPSEDDDDEEDTVCKEERHVEDKDWFPSNGLRAKSSPRRDEEEHSLLMSSRDSSDGFSLSGRGLSTDKSIEKTGIQQLYSCDLAFPQGIWSCKVSALLMLPHKQDNMTGERETLMEEIEKSLHRLTEEHLLYLCSHCGIDGSMVIGKTHRSLRRKIMEVMWQNEDSGKSEEQVISWLLRLKGDIEKILDESIVAPMTPSQSDDDDKGSKNNEDRLNSHLLRDGGLFYHSKKIYTSNSKCNNKVNLKFLAVMLSCQ</sequence>
<evidence type="ECO:0000313" key="13">
    <source>
        <dbReference type="EMBL" id="KAL1005181.1"/>
    </source>
</evidence>
<evidence type="ECO:0000256" key="1">
    <source>
        <dbReference type="ARBA" id="ARBA00004123"/>
    </source>
</evidence>
<keyword evidence="4" id="KW-0677">Repeat</keyword>
<dbReference type="Gene3D" id="3.30.160.60">
    <property type="entry name" value="Classic Zinc Finger"/>
    <property type="match status" value="1"/>
</dbReference>
<comment type="similarity">
    <text evidence="2">Belongs to the krueppel C2H2-type zinc-finger protein family.</text>
</comment>
<keyword evidence="5 10" id="KW-0863">Zinc-finger</keyword>
<dbReference type="InterPro" id="IPR036236">
    <property type="entry name" value="Znf_C2H2_sf"/>
</dbReference>
<evidence type="ECO:0000256" key="3">
    <source>
        <dbReference type="ARBA" id="ARBA00022723"/>
    </source>
</evidence>
<feature type="region of interest" description="Disordered" evidence="11">
    <location>
        <begin position="500"/>
        <end position="521"/>
    </location>
</feature>
<dbReference type="AlphaFoldDB" id="A0ABD0XVL5"/>
<evidence type="ECO:0000256" key="7">
    <source>
        <dbReference type="ARBA" id="ARBA00023125"/>
    </source>
</evidence>
<feature type="region of interest" description="Disordered" evidence="11">
    <location>
        <begin position="119"/>
        <end position="162"/>
    </location>
</feature>
<feature type="compositionally biased region" description="Low complexity" evidence="11">
    <location>
        <begin position="149"/>
        <end position="162"/>
    </location>
</feature>
<dbReference type="PROSITE" id="PS50157">
    <property type="entry name" value="ZINC_FINGER_C2H2_2"/>
    <property type="match status" value="1"/>
</dbReference>
<keyword evidence="6" id="KW-0862">Zinc</keyword>
<feature type="compositionally biased region" description="Polar residues" evidence="11">
    <location>
        <begin position="139"/>
        <end position="148"/>
    </location>
</feature>
<keyword evidence="7" id="KW-0238">DNA-binding</keyword>
<dbReference type="SMART" id="SM00355">
    <property type="entry name" value="ZnF_C2H2"/>
    <property type="match status" value="1"/>
</dbReference>
<evidence type="ECO:0000256" key="10">
    <source>
        <dbReference type="PROSITE-ProRule" id="PRU00042"/>
    </source>
</evidence>
<keyword evidence="3" id="KW-0479">Metal-binding</keyword>
<evidence type="ECO:0000256" key="8">
    <source>
        <dbReference type="ARBA" id="ARBA00023163"/>
    </source>
</evidence>
<gene>
    <name evidence="13" type="ORF">UPYG_G00055610</name>
</gene>
<evidence type="ECO:0000313" key="14">
    <source>
        <dbReference type="Proteomes" id="UP001557470"/>
    </source>
</evidence>
<feature type="region of interest" description="Disordered" evidence="11">
    <location>
        <begin position="302"/>
        <end position="365"/>
    </location>
</feature>
<dbReference type="Proteomes" id="UP001557470">
    <property type="component" value="Unassembled WGS sequence"/>
</dbReference>
<organism evidence="13 14">
    <name type="scientific">Umbra pygmaea</name>
    <name type="common">Eastern mudminnow</name>
    <dbReference type="NCBI Taxonomy" id="75934"/>
    <lineage>
        <taxon>Eukaryota</taxon>
        <taxon>Metazoa</taxon>
        <taxon>Chordata</taxon>
        <taxon>Craniata</taxon>
        <taxon>Vertebrata</taxon>
        <taxon>Euteleostomi</taxon>
        <taxon>Actinopterygii</taxon>
        <taxon>Neopterygii</taxon>
        <taxon>Teleostei</taxon>
        <taxon>Protacanthopterygii</taxon>
        <taxon>Esociformes</taxon>
        <taxon>Umbridae</taxon>
        <taxon>Umbra</taxon>
    </lineage>
</organism>
<dbReference type="PROSITE" id="PS00028">
    <property type="entry name" value="ZINC_FINGER_C2H2_1"/>
    <property type="match status" value="1"/>
</dbReference>
<evidence type="ECO:0000256" key="9">
    <source>
        <dbReference type="ARBA" id="ARBA00023242"/>
    </source>
</evidence>
<evidence type="ECO:0000256" key="6">
    <source>
        <dbReference type="ARBA" id="ARBA00022833"/>
    </source>
</evidence>
<accession>A0ABD0XVL5</accession>
<dbReference type="InterPro" id="IPR013087">
    <property type="entry name" value="Znf_C2H2_type"/>
</dbReference>
<keyword evidence="9" id="KW-0539">Nucleus</keyword>
<evidence type="ECO:0000256" key="4">
    <source>
        <dbReference type="ARBA" id="ARBA00022737"/>
    </source>
</evidence>
<evidence type="ECO:0000256" key="2">
    <source>
        <dbReference type="ARBA" id="ARBA00006991"/>
    </source>
</evidence>
<keyword evidence="8" id="KW-0804">Transcription</keyword>
<name>A0ABD0XVL5_UMBPY</name>
<dbReference type="EMBL" id="JAGEUA010000002">
    <property type="protein sequence ID" value="KAL1005181.1"/>
    <property type="molecule type" value="Genomic_DNA"/>
</dbReference>
<evidence type="ECO:0000259" key="12">
    <source>
        <dbReference type="PROSITE" id="PS50157"/>
    </source>
</evidence>
<feature type="compositionally biased region" description="Basic and acidic residues" evidence="11">
    <location>
        <begin position="511"/>
        <end position="521"/>
    </location>
</feature>
<protein>
    <recommendedName>
        <fullName evidence="12">C2H2-type domain-containing protein</fullName>
    </recommendedName>
</protein>
<comment type="subcellular location">
    <subcellularLocation>
        <location evidence="1">Nucleus</location>
    </subcellularLocation>
</comment>
<feature type="compositionally biased region" description="Basic and acidic residues" evidence="11">
    <location>
        <begin position="317"/>
        <end position="330"/>
    </location>
</feature>